<evidence type="ECO:0000313" key="2">
    <source>
        <dbReference type="EMBL" id="MBB5928766.1"/>
    </source>
</evidence>
<gene>
    <name evidence="2" type="ORF">FHS34_004236</name>
</gene>
<keyword evidence="3" id="KW-1185">Reference proteome</keyword>
<evidence type="ECO:0000256" key="1">
    <source>
        <dbReference type="SAM" id="MobiDB-lite"/>
    </source>
</evidence>
<evidence type="ECO:0000313" key="3">
    <source>
        <dbReference type="Proteomes" id="UP000585836"/>
    </source>
</evidence>
<dbReference type="EMBL" id="JACHJK010000007">
    <property type="protein sequence ID" value="MBB5928766.1"/>
    <property type="molecule type" value="Genomic_DNA"/>
</dbReference>
<reference evidence="2 3" key="1">
    <citation type="submission" date="2020-08" db="EMBL/GenBank/DDBJ databases">
        <title>Genomic Encyclopedia of Type Strains, Phase III (KMG-III): the genomes of soil and plant-associated and newly described type strains.</title>
        <authorList>
            <person name="Whitman W."/>
        </authorList>
    </citation>
    <scope>NUCLEOTIDE SEQUENCE [LARGE SCALE GENOMIC DNA]</scope>
    <source>
        <strain evidence="2 3">CECT 3313</strain>
    </source>
</reference>
<feature type="region of interest" description="Disordered" evidence="1">
    <location>
        <begin position="1"/>
        <end position="23"/>
    </location>
</feature>
<accession>A0A7W9PVN8</accession>
<organism evidence="2 3">
    <name type="scientific">Streptomyces echinatus</name>
    <dbReference type="NCBI Taxonomy" id="67293"/>
    <lineage>
        <taxon>Bacteria</taxon>
        <taxon>Bacillati</taxon>
        <taxon>Actinomycetota</taxon>
        <taxon>Actinomycetes</taxon>
        <taxon>Kitasatosporales</taxon>
        <taxon>Streptomycetaceae</taxon>
        <taxon>Streptomyces</taxon>
    </lineage>
</organism>
<dbReference type="RefSeq" id="WP_184968147.1">
    <property type="nucleotide sequence ID" value="NZ_JACHJK010000007.1"/>
</dbReference>
<comment type="caution">
    <text evidence="2">The sequence shown here is derived from an EMBL/GenBank/DDBJ whole genome shotgun (WGS) entry which is preliminary data.</text>
</comment>
<protein>
    <submittedName>
        <fullName evidence="2">Uncharacterized protein</fullName>
    </submittedName>
</protein>
<sequence length="68" mass="6594">MPGRTSAPYAPPTALSHTHPRPAGRVTAARGVVAAVVAATALLLAANAGPARAADAPPAPPASRQAAH</sequence>
<dbReference type="AlphaFoldDB" id="A0A7W9PVN8"/>
<name>A0A7W9PVN8_9ACTN</name>
<proteinExistence type="predicted"/>
<dbReference type="Proteomes" id="UP000585836">
    <property type="component" value="Unassembled WGS sequence"/>
</dbReference>
<feature type="region of interest" description="Disordered" evidence="1">
    <location>
        <begin position="48"/>
        <end position="68"/>
    </location>
</feature>